<accession>A0A553SSN3</accession>
<dbReference type="EC" id="2.7.7.77" evidence="8"/>
<evidence type="ECO:0000256" key="8">
    <source>
        <dbReference type="HAMAP-Rule" id="MF_00316"/>
    </source>
</evidence>
<sequence>MPLNQTYTGIILAGGQSRRFGSQKAFAIREGKYFYQYSIDAMNPFTADIYLVAHPEIKSNFQSLQDITVIEDADSFTGYGPLAGIYSVMAQQNAEWFIVLPIDSPFVTTKTIEKLLSYIHDGYDAVVPVIDSKHQPLIAVYNKRIQGKVYHALTQKELSMQKFLQQINVKFVEDFDKQHFININFQDDYTNFI</sequence>
<feature type="binding site" evidence="8">
    <location>
        <position position="72"/>
    </location>
    <ligand>
        <name>GTP</name>
        <dbReference type="ChEBI" id="CHEBI:37565"/>
    </ligand>
</feature>
<dbReference type="Gene3D" id="3.90.550.10">
    <property type="entry name" value="Spore Coat Polysaccharide Biosynthesis Protein SpsA, Chain A"/>
    <property type="match status" value="1"/>
</dbReference>
<keyword evidence="10" id="KW-0548">Nucleotidyltransferase</keyword>
<evidence type="ECO:0000256" key="1">
    <source>
        <dbReference type="ARBA" id="ARBA00022490"/>
    </source>
</evidence>
<feature type="binding site" evidence="8">
    <location>
        <begin position="12"/>
        <end position="14"/>
    </location>
    <ligand>
        <name>GTP</name>
        <dbReference type="ChEBI" id="CHEBI:37565"/>
    </ligand>
</feature>
<protein>
    <recommendedName>
        <fullName evidence="8">Probable molybdenum cofactor guanylyltransferase</fullName>
        <shortName evidence="8">MoCo guanylyltransferase</shortName>
        <ecNumber evidence="8">2.7.7.77</ecNumber>
    </recommendedName>
    <alternativeName>
        <fullName evidence="8">GTP:molybdopterin guanylyltransferase</fullName>
    </alternativeName>
    <alternativeName>
        <fullName evidence="8">Mo-MPT guanylyltransferase</fullName>
    </alternativeName>
    <alternativeName>
        <fullName evidence="8">Molybdopterin guanylyltransferase</fullName>
    </alternativeName>
    <alternativeName>
        <fullName evidence="8">Molybdopterin-guanine dinucleotide synthase</fullName>
        <shortName evidence="8">MGD synthase</shortName>
    </alternativeName>
</protein>
<comment type="cofactor">
    <cofactor evidence="8">
        <name>Mg(2+)</name>
        <dbReference type="ChEBI" id="CHEBI:18420"/>
    </cofactor>
</comment>
<comment type="catalytic activity">
    <reaction evidence="8">
        <text>Mo-molybdopterin + GTP + H(+) = Mo-molybdopterin guanine dinucleotide + diphosphate</text>
        <dbReference type="Rhea" id="RHEA:34243"/>
        <dbReference type="ChEBI" id="CHEBI:15378"/>
        <dbReference type="ChEBI" id="CHEBI:33019"/>
        <dbReference type="ChEBI" id="CHEBI:37565"/>
        <dbReference type="ChEBI" id="CHEBI:71302"/>
        <dbReference type="ChEBI" id="CHEBI:71310"/>
        <dbReference type="EC" id="2.7.7.77"/>
    </reaction>
</comment>
<dbReference type="RefSeq" id="WP_185763419.1">
    <property type="nucleotide sequence ID" value="NZ_RIBP01000001.1"/>
</dbReference>
<comment type="caution">
    <text evidence="10">The sequence shown here is derived from an EMBL/GenBank/DDBJ whole genome shotgun (WGS) entry which is preliminary data.</text>
</comment>
<dbReference type="SUPFAM" id="SSF53448">
    <property type="entry name" value="Nucleotide-diphospho-sugar transferases"/>
    <property type="match status" value="1"/>
</dbReference>
<evidence type="ECO:0000256" key="5">
    <source>
        <dbReference type="ARBA" id="ARBA00022842"/>
    </source>
</evidence>
<keyword evidence="6 8" id="KW-0342">GTP-binding</keyword>
<dbReference type="GO" id="GO:0005525">
    <property type="term" value="F:GTP binding"/>
    <property type="evidence" value="ECO:0007669"/>
    <property type="project" value="UniProtKB-UniRule"/>
</dbReference>
<dbReference type="EMBL" id="RIBP01000001">
    <property type="protein sequence ID" value="TRZ39999.1"/>
    <property type="molecule type" value="Genomic_DNA"/>
</dbReference>
<comment type="domain">
    <text evidence="8">The N-terminal domain determines nucleotide recognition and specific binding, while the C-terminal domain determines the specific binding to the target protein.</text>
</comment>
<comment type="caution">
    <text evidence="8">Lacks conserved residue(s) required for the propagation of feature annotation.</text>
</comment>
<evidence type="ECO:0000256" key="3">
    <source>
        <dbReference type="ARBA" id="ARBA00022723"/>
    </source>
</evidence>
<organism evidence="10 11">
    <name type="scientific">Niallia circulans</name>
    <name type="common">Bacillus circulans</name>
    <dbReference type="NCBI Taxonomy" id="1397"/>
    <lineage>
        <taxon>Bacteria</taxon>
        <taxon>Bacillati</taxon>
        <taxon>Bacillota</taxon>
        <taxon>Bacilli</taxon>
        <taxon>Bacillales</taxon>
        <taxon>Bacillaceae</taxon>
        <taxon>Niallia</taxon>
    </lineage>
</organism>
<evidence type="ECO:0000256" key="2">
    <source>
        <dbReference type="ARBA" id="ARBA00022679"/>
    </source>
</evidence>
<keyword evidence="7 8" id="KW-0501">Molybdenum cofactor biosynthesis</keyword>
<dbReference type="InterPro" id="IPR029044">
    <property type="entry name" value="Nucleotide-diphossugar_trans"/>
</dbReference>
<dbReference type="AlphaFoldDB" id="A0A553SSN3"/>
<dbReference type="GO" id="GO:0006777">
    <property type="term" value="P:Mo-molybdopterin cofactor biosynthetic process"/>
    <property type="evidence" value="ECO:0007669"/>
    <property type="project" value="UniProtKB-KW"/>
</dbReference>
<evidence type="ECO:0000259" key="9">
    <source>
        <dbReference type="Pfam" id="PF12804"/>
    </source>
</evidence>
<feature type="binding site" evidence="8">
    <location>
        <position position="103"/>
    </location>
    <ligand>
        <name>Mg(2+)</name>
        <dbReference type="ChEBI" id="CHEBI:18420"/>
    </ligand>
</feature>
<dbReference type="Pfam" id="PF12804">
    <property type="entry name" value="NTP_transf_3"/>
    <property type="match status" value="1"/>
</dbReference>
<keyword evidence="2 8" id="KW-0808">Transferase</keyword>
<comment type="subcellular location">
    <subcellularLocation>
        <location evidence="8">Cytoplasm</location>
    </subcellularLocation>
</comment>
<keyword evidence="4 8" id="KW-0547">Nucleotide-binding</keyword>
<keyword evidence="3 8" id="KW-0479">Metal-binding</keyword>
<dbReference type="HAMAP" id="MF_00316">
    <property type="entry name" value="MobA"/>
    <property type="match status" value="1"/>
</dbReference>
<dbReference type="GO" id="GO:0061603">
    <property type="term" value="F:molybdenum cofactor guanylyltransferase activity"/>
    <property type="evidence" value="ECO:0007669"/>
    <property type="project" value="UniProtKB-EC"/>
</dbReference>
<gene>
    <name evidence="8" type="primary">mobA</name>
    <name evidence="10" type="ORF">CEQ21_03395</name>
</gene>
<evidence type="ECO:0000313" key="10">
    <source>
        <dbReference type="EMBL" id="TRZ39999.1"/>
    </source>
</evidence>
<feature type="domain" description="MobA-like NTP transferase" evidence="9">
    <location>
        <begin position="9"/>
        <end position="166"/>
    </location>
</feature>
<keyword evidence="5 8" id="KW-0460">Magnesium</keyword>
<dbReference type="CDD" id="cd02503">
    <property type="entry name" value="MobA"/>
    <property type="match status" value="1"/>
</dbReference>
<dbReference type="InterPro" id="IPR013482">
    <property type="entry name" value="Molybde_CF_guanTrfase"/>
</dbReference>
<proteinExistence type="inferred from homology"/>
<dbReference type="GO" id="GO:0005737">
    <property type="term" value="C:cytoplasm"/>
    <property type="evidence" value="ECO:0007669"/>
    <property type="project" value="UniProtKB-SubCell"/>
</dbReference>
<dbReference type="PANTHER" id="PTHR19136:SF81">
    <property type="entry name" value="MOLYBDENUM COFACTOR GUANYLYLTRANSFERASE"/>
    <property type="match status" value="1"/>
</dbReference>
<dbReference type="InterPro" id="IPR025877">
    <property type="entry name" value="MobA-like_NTP_Trfase"/>
</dbReference>
<feature type="binding site" evidence="8">
    <location>
        <position position="24"/>
    </location>
    <ligand>
        <name>GTP</name>
        <dbReference type="ChEBI" id="CHEBI:37565"/>
    </ligand>
</feature>
<evidence type="ECO:0000256" key="4">
    <source>
        <dbReference type="ARBA" id="ARBA00022741"/>
    </source>
</evidence>
<evidence type="ECO:0000313" key="11">
    <source>
        <dbReference type="Proteomes" id="UP000319837"/>
    </source>
</evidence>
<dbReference type="GO" id="GO:0046872">
    <property type="term" value="F:metal ion binding"/>
    <property type="evidence" value="ECO:0007669"/>
    <property type="project" value="UniProtKB-KW"/>
</dbReference>
<dbReference type="PANTHER" id="PTHR19136">
    <property type="entry name" value="MOLYBDENUM COFACTOR GUANYLYLTRANSFERASE"/>
    <property type="match status" value="1"/>
</dbReference>
<evidence type="ECO:0000256" key="6">
    <source>
        <dbReference type="ARBA" id="ARBA00023134"/>
    </source>
</evidence>
<reference evidence="11" key="1">
    <citation type="submission" date="2018-10" db="EMBL/GenBank/DDBJ databases">
        <title>FDA dAtabase for Regulatory Grade micrObial Sequences (FDA-ARGOS): Supporting development and validation of Infectious Disease Dx tests.</title>
        <authorList>
            <person name="Minogue T."/>
            <person name="Wolcott M."/>
            <person name="Wasieloski L."/>
            <person name="Aguilar W."/>
            <person name="Moore D."/>
            <person name="Tallon L."/>
            <person name="Sadzewicz L."/>
            <person name="Sengamalay N."/>
            <person name="Ott S."/>
            <person name="Godinez A."/>
            <person name="Nagaraj S."/>
            <person name="Vavikolanu K."/>
            <person name="Vyas G."/>
            <person name="Nadendla S."/>
            <person name="George J."/>
            <person name="Sichtig H."/>
        </authorList>
    </citation>
    <scope>NUCLEOTIDE SEQUENCE [LARGE SCALE GENOMIC DNA]</scope>
    <source>
        <strain evidence="11">FDAARGOS_343</strain>
    </source>
</reference>
<comment type="function">
    <text evidence="8">Transfers a GMP moiety from GTP to Mo-molybdopterin (Mo-MPT) cofactor (Moco or molybdenum cofactor) to form Mo-molybdopterin guanine dinucleotide (Mo-MGD) cofactor.</text>
</comment>
<dbReference type="Proteomes" id="UP000319837">
    <property type="component" value="Unassembled WGS sequence"/>
</dbReference>
<name>A0A553SSN3_NIACI</name>
<feature type="binding site" evidence="8">
    <location>
        <position position="103"/>
    </location>
    <ligand>
        <name>GTP</name>
        <dbReference type="ChEBI" id="CHEBI:37565"/>
    </ligand>
</feature>
<evidence type="ECO:0000256" key="7">
    <source>
        <dbReference type="ARBA" id="ARBA00023150"/>
    </source>
</evidence>
<comment type="similarity">
    <text evidence="8">Belongs to the MobA family.</text>
</comment>
<keyword evidence="1 8" id="KW-0963">Cytoplasm</keyword>